<reference evidence="5 6" key="1">
    <citation type="submission" date="2019-03" db="EMBL/GenBank/DDBJ databases">
        <title>Genomic Encyclopedia of Type Strains, Phase IV (KMG-IV): sequencing the most valuable type-strain genomes for metagenomic binning, comparative biology and taxonomic classification.</title>
        <authorList>
            <person name="Goeker M."/>
        </authorList>
    </citation>
    <scope>NUCLEOTIDE SEQUENCE [LARGE SCALE GENOMIC DNA]</scope>
    <source>
        <strain evidence="5 6">DSM 15969</strain>
    </source>
</reference>
<dbReference type="PANTHER" id="PTHR43537">
    <property type="entry name" value="TRANSCRIPTIONAL REGULATOR, GNTR FAMILY"/>
    <property type="match status" value="1"/>
</dbReference>
<dbReference type="InterPro" id="IPR036388">
    <property type="entry name" value="WH-like_DNA-bd_sf"/>
</dbReference>
<dbReference type="Gene3D" id="1.10.10.10">
    <property type="entry name" value="Winged helix-like DNA-binding domain superfamily/Winged helix DNA-binding domain"/>
    <property type="match status" value="1"/>
</dbReference>
<dbReference type="Pfam" id="PF07729">
    <property type="entry name" value="FCD"/>
    <property type="match status" value="1"/>
</dbReference>
<dbReference type="InterPro" id="IPR036390">
    <property type="entry name" value="WH_DNA-bd_sf"/>
</dbReference>
<proteinExistence type="predicted"/>
<dbReference type="Pfam" id="PF00392">
    <property type="entry name" value="GntR"/>
    <property type="match status" value="1"/>
</dbReference>
<dbReference type="Proteomes" id="UP000295063">
    <property type="component" value="Unassembled WGS sequence"/>
</dbReference>
<name>A0A4R1PYK1_9FIRM</name>
<evidence type="ECO:0000256" key="1">
    <source>
        <dbReference type="ARBA" id="ARBA00023015"/>
    </source>
</evidence>
<dbReference type="AlphaFoldDB" id="A0A4R1PYK1"/>
<evidence type="ECO:0000259" key="4">
    <source>
        <dbReference type="PROSITE" id="PS50949"/>
    </source>
</evidence>
<dbReference type="PANTHER" id="PTHR43537:SF5">
    <property type="entry name" value="UXU OPERON TRANSCRIPTIONAL REGULATOR"/>
    <property type="match status" value="1"/>
</dbReference>
<dbReference type="EMBL" id="SLUI01000005">
    <property type="protein sequence ID" value="TCL37881.1"/>
    <property type="molecule type" value="Genomic_DNA"/>
</dbReference>
<dbReference type="PROSITE" id="PS50949">
    <property type="entry name" value="HTH_GNTR"/>
    <property type="match status" value="1"/>
</dbReference>
<keyword evidence="3" id="KW-0804">Transcription</keyword>
<keyword evidence="6" id="KW-1185">Reference proteome</keyword>
<evidence type="ECO:0000313" key="5">
    <source>
        <dbReference type="EMBL" id="TCL37881.1"/>
    </source>
</evidence>
<dbReference type="InterPro" id="IPR000524">
    <property type="entry name" value="Tscrpt_reg_HTH_GntR"/>
</dbReference>
<evidence type="ECO:0000313" key="6">
    <source>
        <dbReference type="Proteomes" id="UP000295063"/>
    </source>
</evidence>
<dbReference type="SUPFAM" id="SSF46785">
    <property type="entry name" value="Winged helix' DNA-binding domain"/>
    <property type="match status" value="1"/>
</dbReference>
<evidence type="ECO:0000256" key="2">
    <source>
        <dbReference type="ARBA" id="ARBA00023125"/>
    </source>
</evidence>
<keyword evidence="2" id="KW-0238">DNA-binding</keyword>
<organism evidence="5 6">
    <name type="scientific">Anaerospora hongkongensis</name>
    <dbReference type="NCBI Taxonomy" id="244830"/>
    <lineage>
        <taxon>Bacteria</taxon>
        <taxon>Bacillati</taxon>
        <taxon>Bacillota</taxon>
        <taxon>Negativicutes</taxon>
        <taxon>Selenomonadales</taxon>
        <taxon>Sporomusaceae</taxon>
        <taxon>Anaerospora</taxon>
    </lineage>
</organism>
<dbReference type="GO" id="GO:0003700">
    <property type="term" value="F:DNA-binding transcription factor activity"/>
    <property type="evidence" value="ECO:0007669"/>
    <property type="project" value="InterPro"/>
</dbReference>
<dbReference type="GO" id="GO:0003677">
    <property type="term" value="F:DNA binding"/>
    <property type="evidence" value="ECO:0007669"/>
    <property type="project" value="UniProtKB-KW"/>
</dbReference>
<keyword evidence="1" id="KW-0805">Transcription regulation</keyword>
<dbReference type="PRINTS" id="PR00035">
    <property type="entry name" value="HTHGNTR"/>
</dbReference>
<gene>
    <name evidence="5" type="ORF">EV210_105323</name>
</gene>
<keyword evidence="5" id="KW-0670">Pyruvate</keyword>
<dbReference type="SUPFAM" id="SSF48008">
    <property type="entry name" value="GntR ligand-binding domain-like"/>
    <property type="match status" value="1"/>
</dbReference>
<sequence>MSSISDEIFKSIEMKIINGELKAGDKLPSENELCRIWNTSRVSVRPALERMKALGILKKVRGGGTYVSTSDYPFSLSPLLAFAIFRDESIRDILLFRQVIDVGIVKICAANRDEENLKQLKSWLEEMEHSLVTEDRVKFNEADLEFHMEIAKGSKNPLNVKVYEMLRHIIRKNQININVMLGVSSSIKEHRNIYTAIEECNPELAAHFMERHIQRTIDEMETVTLEQ</sequence>
<dbReference type="InterPro" id="IPR008920">
    <property type="entry name" value="TF_FadR/GntR_C"/>
</dbReference>
<evidence type="ECO:0000256" key="3">
    <source>
        <dbReference type="ARBA" id="ARBA00023163"/>
    </source>
</evidence>
<dbReference type="InterPro" id="IPR011711">
    <property type="entry name" value="GntR_C"/>
</dbReference>
<comment type="caution">
    <text evidence="5">The sequence shown here is derived from an EMBL/GenBank/DDBJ whole genome shotgun (WGS) entry which is preliminary data.</text>
</comment>
<dbReference type="SMART" id="SM00345">
    <property type="entry name" value="HTH_GNTR"/>
    <property type="match status" value="1"/>
</dbReference>
<dbReference type="SMART" id="SM00895">
    <property type="entry name" value="FCD"/>
    <property type="match status" value="1"/>
</dbReference>
<protein>
    <submittedName>
        <fullName evidence="5">GntR family transcriptional repressor for pyruvate dehydrogenase complex</fullName>
    </submittedName>
</protein>
<dbReference type="Gene3D" id="1.20.120.530">
    <property type="entry name" value="GntR ligand-binding domain-like"/>
    <property type="match status" value="1"/>
</dbReference>
<accession>A0A4R1PYK1</accession>
<feature type="domain" description="HTH gntR-type" evidence="4">
    <location>
        <begin position="2"/>
        <end position="70"/>
    </location>
</feature>
<dbReference type="CDD" id="cd07377">
    <property type="entry name" value="WHTH_GntR"/>
    <property type="match status" value="1"/>
</dbReference>